<evidence type="ECO:0000313" key="1">
    <source>
        <dbReference type="EMBL" id="SUO97971.1"/>
    </source>
</evidence>
<reference evidence="1 2" key="1">
    <citation type="submission" date="2018-06" db="EMBL/GenBank/DDBJ databases">
        <authorList>
            <consortium name="Pathogen Informatics"/>
            <person name="Doyle S."/>
        </authorList>
    </citation>
    <scope>NUCLEOTIDE SEQUENCE [LARGE SCALE GENOMIC DNA]</scope>
    <source>
        <strain evidence="1 2">NCTC13337</strain>
    </source>
</reference>
<keyword evidence="2" id="KW-1185">Reference proteome</keyword>
<sequence length="122" mass="14135">MIRVFLFLVLLCIQAACSSSRYSSEYLISHYLNASEDNEIALWRKKLGIPMDALIAIYSDEHYVIVESNTRIREIQPHLSPYVNDFVDCYVNMAGIYHQQSVVLQAPCTRKPMPKFFGREEN</sequence>
<name>A0A380N227_9GAMM</name>
<dbReference type="OrthoDB" id="9973364at2"/>
<protein>
    <submittedName>
        <fullName evidence="1">Uncharacterized protein</fullName>
    </submittedName>
</protein>
<gene>
    <name evidence="1" type="ORF">NCTC13337_02711</name>
</gene>
<dbReference type="RefSeq" id="WP_072577606.1">
    <property type="nucleotide sequence ID" value="NZ_LWHB01000234.1"/>
</dbReference>
<dbReference type="EMBL" id="UHIC01000001">
    <property type="protein sequence ID" value="SUO97971.1"/>
    <property type="molecule type" value="Genomic_DNA"/>
</dbReference>
<organism evidence="1 2">
    <name type="scientific">Suttonella ornithocola</name>
    <dbReference type="NCBI Taxonomy" id="279832"/>
    <lineage>
        <taxon>Bacteria</taxon>
        <taxon>Pseudomonadati</taxon>
        <taxon>Pseudomonadota</taxon>
        <taxon>Gammaproteobacteria</taxon>
        <taxon>Cardiobacteriales</taxon>
        <taxon>Cardiobacteriaceae</taxon>
        <taxon>Suttonella</taxon>
    </lineage>
</organism>
<evidence type="ECO:0000313" key="2">
    <source>
        <dbReference type="Proteomes" id="UP000254601"/>
    </source>
</evidence>
<proteinExistence type="predicted"/>
<dbReference type="Proteomes" id="UP000254601">
    <property type="component" value="Unassembled WGS sequence"/>
</dbReference>
<accession>A0A380N227</accession>
<dbReference type="AlphaFoldDB" id="A0A380N227"/>